<dbReference type="PANTHER" id="PTHR33223">
    <property type="entry name" value="CCHC-TYPE DOMAIN-CONTAINING PROTEIN"/>
    <property type="match status" value="1"/>
</dbReference>
<name>A0AAW2UCB0_SESRA</name>
<sequence length="109" mass="12223">MGAPVEEQPGISFTEEVMKNELPVNYRTPAVAGYDGTTDPQEHLSRFENAALLHRYTDGIKCRVFVTTFARAAQQWFNQLPPAVIGNFREFHSLFLHSSQAAGSIRRPS</sequence>
<dbReference type="AlphaFoldDB" id="A0AAW2UCB0"/>
<evidence type="ECO:0008006" key="2">
    <source>
        <dbReference type="Google" id="ProtNLM"/>
    </source>
</evidence>
<comment type="caution">
    <text evidence="1">The sequence shown here is derived from an EMBL/GenBank/DDBJ whole genome shotgun (WGS) entry which is preliminary data.</text>
</comment>
<reference evidence="1" key="1">
    <citation type="submission" date="2020-06" db="EMBL/GenBank/DDBJ databases">
        <authorList>
            <person name="Li T."/>
            <person name="Hu X."/>
            <person name="Zhang T."/>
            <person name="Song X."/>
            <person name="Zhang H."/>
            <person name="Dai N."/>
            <person name="Sheng W."/>
            <person name="Hou X."/>
            <person name="Wei L."/>
        </authorList>
    </citation>
    <scope>NUCLEOTIDE SEQUENCE</scope>
    <source>
        <strain evidence="1">G02</strain>
        <tissue evidence="1">Leaf</tissue>
    </source>
</reference>
<protein>
    <recommendedName>
        <fullName evidence="2">Retrotransposon gag domain-containing protein</fullName>
    </recommendedName>
</protein>
<accession>A0AAW2UCB0</accession>
<proteinExistence type="predicted"/>
<evidence type="ECO:0000313" key="1">
    <source>
        <dbReference type="EMBL" id="KAL0414910.1"/>
    </source>
</evidence>
<gene>
    <name evidence="1" type="ORF">Sradi_1692700</name>
</gene>
<dbReference type="PANTHER" id="PTHR33223:SF10">
    <property type="entry name" value="AMINOTRANSFERASE-LIKE PLANT MOBILE DOMAIN-CONTAINING PROTEIN"/>
    <property type="match status" value="1"/>
</dbReference>
<reference evidence="1" key="2">
    <citation type="journal article" date="2024" name="Plant">
        <title>Genomic evolution and insights into agronomic trait innovations of Sesamum species.</title>
        <authorList>
            <person name="Miao H."/>
            <person name="Wang L."/>
            <person name="Qu L."/>
            <person name="Liu H."/>
            <person name="Sun Y."/>
            <person name="Le M."/>
            <person name="Wang Q."/>
            <person name="Wei S."/>
            <person name="Zheng Y."/>
            <person name="Lin W."/>
            <person name="Duan Y."/>
            <person name="Cao H."/>
            <person name="Xiong S."/>
            <person name="Wang X."/>
            <person name="Wei L."/>
            <person name="Li C."/>
            <person name="Ma Q."/>
            <person name="Ju M."/>
            <person name="Zhao R."/>
            <person name="Li G."/>
            <person name="Mu C."/>
            <person name="Tian Q."/>
            <person name="Mei H."/>
            <person name="Zhang T."/>
            <person name="Gao T."/>
            <person name="Zhang H."/>
        </authorList>
    </citation>
    <scope>NUCLEOTIDE SEQUENCE</scope>
    <source>
        <strain evidence="1">G02</strain>
    </source>
</reference>
<organism evidence="1">
    <name type="scientific">Sesamum radiatum</name>
    <name type="common">Black benniseed</name>
    <dbReference type="NCBI Taxonomy" id="300843"/>
    <lineage>
        <taxon>Eukaryota</taxon>
        <taxon>Viridiplantae</taxon>
        <taxon>Streptophyta</taxon>
        <taxon>Embryophyta</taxon>
        <taxon>Tracheophyta</taxon>
        <taxon>Spermatophyta</taxon>
        <taxon>Magnoliopsida</taxon>
        <taxon>eudicotyledons</taxon>
        <taxon>Gunneridae</taxon>
        <taxon>Pentapetalae</taxon>
        <taxon>asterids</taxon>
        <taxon>lamiids</taxon>
        <taxon>Lamiales</taxon>
        <taxon>Pedaliaceae</taxon>
        <taxon>Sesamum</taxon>
    </lineage>
</organism>
<dbReference type="EMBL" id="JACGWJ010000006">
    <property type="protein sequence ID" value="KAL0414910.1"/>
    <property type="molecule type" value="Genomic_DNA"/>
</dbReference>